<keyword evidence="1" id="KW-0472">Membrane</keyword>
<dbReference type="STRING" id="579138.Zymop_1635"/>
<dbReference type="Proteomes" id="UP000000491">
    <property type="component" value="Chromosome"/>
</dbReference>
<name>F8EWB4_ZYMMT</name>
<evidence type="ECO:0000313" key="3">
    <source>
        <dbReference type="Proteomes" id="UP000000491"/>
    </source>
</evidence>
<dbReference type="EMBL" id="CP002865">
    <property type="protein sequence ID" value="AEI38524.1"/>
    <property type="molecule type" value="Genomic_DNA"/>
</dbReference>
<organism evidence="2 3">
    <name type="scientific">Zymomonas mobilis subsp. pomaceae (strain ATCC 29192 / DSM 22645 / JCM 10191 / CCUG 17912 / NBRC 13757 / NCIMB 11200 / NRRL B-4491 / Barker I)</name>
    <dbReference type="NCBI Taxonomy" id="579138"/>
    <lineage>
        <taxon>Bacteria</taxon>
        <taxon>Pseudomonadati</taxon>
        <taxon>Pseudomonadota</taxon>
        <taxon>Alphaproteobacteria</taxon>
        <taxon>Sphingomonadales</taxon>
        <taxon>Zymomonadaceae</taxon>
        <taxon>Zymomonas</taxon>
    </lineage>
</organism>
<dbReference type="HOGENOM" id="CLU_3319768_0_0_5"/>
<feature type="transmembrane region" description="Helical" evidence="1">
    <location>
        <begin position="17"/>
        <end position="36"/>
    </location>
</feature>
<proteinExistence type="predicted"/>
<dbReference type="KEGG" id="zmp:Zymop_1635"/>
<sequence>MGGCLPTMNDSTALKNYAVFFGSGYSFLAIAAFNQYRSL</sequence>
<protein>
    <submittedName>
        <fullName evidence="2">Uncharacterized protein</fullName>
    </submittedName>
</protein>
<keyword evidence="1" id="KW-1133">Transmembrane helix</keyword>
<accession>F8EWB4</accession>
<gene>
    <name evidence="2" type="ordered locus">Zymop_1635</name>
</gene>
<reference evidence="2 3" key="1">
    <citation type="journal article" date="2011" name="J. Bacteriol.">
        <title>Genome sequence of the ethanol-producing Zymomonas mobilis subsp. pomaceae lectotype strain ATCC 29192.</title>
        <authorList>
            <person name="Kouvelis V.N."/>
            <person name="Davenport K.W."/>
            <person name="Brettin T.S."/>
            <person name="Bruce D."/>
            <person name="Detter C."/>
            <person name="Han C.S."/>
            <person name="Nolan M."/>
            <person name="Tapia R."/>
            <person name="Damoulaki A."/>
            <person name="Kyrpides N.C."/>
            <person name="Typas M.A."/>
            <person name="Pappas K.M."/>
        </authorList>
    </citation>
    <scope>NUCLEOTIDE SEQUENCE [LARGE SCALE GENOMIC DNA]</scope>
    <source>
        <strain evidence="3">ATCC 29192 / DSM 22645 / JCM 10191 / CCUG 17912 / NBRC 13757 / NCIMB 11200 / NRRL B-4491 / Barker I</strain>
    </source>
</reference>
<evidence type="ECO:0000313" key="2">
    <source>
        <dbReference type="EMBL" id="AEI38524.1"/>
    </source>
</evidence>
<keyword evidence="1" id="KW-0812">Transmembrane</keyword>
<dbReference type="PATRIC" id="fig|579138.3.peg.1737"/>
<dbReference type="AlphaFoldDB" id="F8EWB4"/>
<evidence type="ECO:0000256" key="1">
    <source>
        <dbReference type="SAM" id="Phobius"/>
    </source>
</evidence>